<dbReference type="EMBL" id="CAFAAP010000212">
    <property type="protein sequence ID" value="CAB4813077.1"/>
    <property type="molecule type" value="Genomic_DNA"/>
</dbReference>
<accession>A0A6J6HUW6</accession>
<dbReference type="EMBL" id="CAEZUN010000208">
    <property type="protein sequence ID" value="CAB4612258.1"/>
    <property type="molecule type" value="Genomic_DNA"/>
</dbReference>
<dbReference type="Gene3D" id="1.20.120.910">
    <property type="entry name" value="DksA, coiled-coil domain"/>
    <property type="match status" value="1"/>
</dbReference>
<sequence length="62" mass="6701">MAETTSNGNLDTALIDAIELDLNGVDAAMERLEKGTYFTDEVTGAPLETNFLISNPLARRNS</sequence>
<evidence type="ECO:0000313" key="1">
    <source>
        <dbReference type="EMBL" id="CAB4612258.1"/>
    </source>
</evidence>
<gene>
    <name evidence="1" type="ORF">UFOPK1826_01338</name>
    <name evidence="2" type="ORF">UFOPK3026_01245</name>
</gene>
<proteinExistence type="predicted"/>
<protein>
    <submittedName>
        <fullName evidence="1">Unannotated protein</fullName>
    </submittedName>
</protein>
<reference evidence="1" key="1">
    <citation type="submission" date="2020-05" db="EMBL/GenBank/DDBJ databases">
        <authorList>
            <person name="Chiriac C."/>
            <person name="Salcher M."/>
            <person name="Ghai R."/>
            <person name="Kavagutti S V."/>
        </authorList>
    </citation>
    <scope>NUCLEOTIDE SEQUENCE</scope>
</reference>
<name>A0A6J6HUW6_9ZZZZ</name>
<organism evidence="1">
    <name type="scientific">freshwater metagenome</name>
    <dbReference type="NCBI Taxonomy" id="449393"/>
    <lineage>
        <taxon>unclassified sequences</taxon>
        <taxon>metagenomes</taxon>
        <taxon>ecological metagenomes</taxon>
    </lineage>
</organism>
<dbReference type="PROSITE" id="PS51128">
    <property type="entry name" value="ZF_DKSA_2"/>
    <property type="match status" value="1"/>
</dbReference>
<dbReference type="AlphaFoldDB" id="A0A6J6HUW6"/>
<evidence type="ECO:0000313" key="2">
    <source>
        <dbReference type="EMBL" id="CAB4813077.1"/>
    </source>
</evidence>